<dbReference type="Proteomes" id="UP000186513">
    <property type="component" value="Unassembled WGS sequence"/>
</dbReference>
<sequence length="374" mass="42592">MYFYVDESGHTGPNLFDETQPMLYYGVLSSKVNVDLLAEDSLRKLRQRAKVLRLHANELGNGGLVPLASELLALQRRLNFRFDLYRVAKPDHAIICFFDQVFDHGNNPAITWTGYWTPMRYVLLLKLAKLFDKDIAKQAWEARIETDSDKADALLTSVCMELRSRVGHLPDARSRQLISDTLEWAEKNPKKIYYNTKKKKDKLQITPNIIGFQSVMHGIASRLKTKKAKAAAIIVDQQSQFNKAQKSLSEYFAALSDLPAANGPGLPAIDFSGMPKIPIEFASSANSAGLELVDLHLWVFKRTMEGKELAPELYRLIEPHLYRGRTDEISLNAIAARWERWFEELPDPTPEQLERSQSLIAYDEERRLRAIQGG</sequence>
<accession>A0A1K2HSN8</accession>
<evidence type="ECO:0008006" key="3">
    <source>
        <dbReference type="Google" id="ProtNLM"/>
    </source>
</evidence>
<dbReference type="RefSeq" id="WP_072430232.1">
    <property type="nucleotide sequence ID" value="NZ_FPKR01000024.1"/>
</dbReference>
<reference evidence="1 2" key="1">
    <citation type="submission" date="2016-11" db="EMBL/GenBank/DDBJ databases">
        <authorList>
            <person name="Jaros S."/>
            <person name="Januszkiewicz K."/>
            <person name="Wedrychowicz H."/>
        </authorList>
    </citation>
    <scope>NUCLEOTIDE SEQUENCE [LARGE SCALE GENOMIC DNA]</scope>
    <source>
        <strain evidence="1 2">DSM 18899</strain>
    </source>
</reference>
<dbReference type="OrthoDB" id="7528126at2"/>
<keyword evidence="2" id="KW-1185">Reference proteome</keyword>
<dbReference type="AlphaFoldDB" id="A0A1K2HSN8"/>
<dbReference type="InterPro" id="IPR024524">
    <property type="entry name" value="DUF3800"/>
</dbReference>
<dbReference type="Pfam" id="PF12686">
    <property type="entry name" value="DUF3800"/>
    <property type="match status" value="1"/>
</dbReference>
<organism evidence="1 2">
    <name type="scientific">Chitinimonas taiwanensis DSM 18899</name>
    <dbReference type="NCBI Taxonomy" id="1121279"/>
    <lineage>
        <taxon>Bacteria</taxon>
        <taxon>Pseudomonadati</taxon>
        <taxon>Pseudomonadota</taxon>
        <taxon>Betaproteobacteria</taxon>
        <taxon>Neisseriales</taxon>
        <taxon>Chitinibacteraceae</taxon>
        <taxon>Chitinimonas</taxon>
    </lineage>
</organism>
<evidence type="ECO:0000313" key="2">
    <source>
        <dbReference type="Proteomes" id="UP000186513"/>
    </source>
</evidence>
<evidence type="ECO:0000313" key="1">
    <source>
        <dbReference type="EMBL" id="SFZ79577.1"/>
    </source>
</evidence>
<name>A0A1K2HSN8_9NEIS</name>
<dbReference type="EMBL" id="FPKR01000024">
    <property type="protein sequence ID" value="SFZ79577.1"/>
    <property type="molecule type" value="Genomic_DNA"/>
</dbReference>
<gene>
    <name evidence="1" type="ORF">SAMN02745887_03766</name>
</gene>
<protein>
    <recommendedName>
        <fullName evidence="3">DUF3800 domain-containing protein</fullName>
    </recommendedName>
</protein>
<proteinExistence type="predicted"/>